<comment type="caution">
    <text evidence="2">The sequence shown here is derived from an EMBL/GenBank/DDBJ whole genome shotgun (WGS) entry which is preliminary data.</text>
</comment>
<feature type="region of interest" description="Disordered" evidence="1">
    <location>
        <begin position="526"/>
        <end position="560"/>
    </location>
</feature>
<protein>
    <submittedName>
        <fullName evidence="2">Uncharacterized protein</fullName>
    </submittedName>
</protein>
<sequence length="617" mass="69098">MAQTALQLFELNQRTLSQWFSRRQKEWERTVLEQAVVAPSTPAVASQPFLDHDRIQAIWAEQKRHLRCIQDPPGVSLYTQTGQLTKGDVKLPVFRCACGSTSLESFHLHLNRFIPGGSANALHFQAFLLDGLVRWNENRAAAAVEGPAQPLLCYSGHRQHSLNQLSQRVLGQSLVKDHTKPGEYSGELIGIEYLYSQTGRVLQDVSLDPDTPDEAADVQDLDLDMTDEGFEEEDDPTVHYPEPSLQQPGQVIRLTHPHLGHHVRPPPKPFPSPLPPSRIIPGHPLHRFPPGKTEESAGPDGQLGYQHVTRLASALVDLRELDSVSDAKVDKLVCLWSALPDADKSRLVYPSRHQERLVKERFKAMKSKTAVMPGKESLQRCLLGQASGPANWPSASRLVEATCSQLCRLHPTGYTSRGVRRTRWAAVLTDYTHIRELVLDNPRLMAQTALQLFELNQRTLSQWFSRRQKEWERTVLEQLLRGDEVSGHPPFVFVAPQDRSRQATQHRRIAHAPILPSSGVPAQLDTAAPTAVPPPVSRTTAWRRRKEAERAGAGGAIPPKRRNPVEYICAQCKQPKRRQFGHSPFGKVSFCATAAGKSVEEWLAEMKDSRERSAQGR</sequence>
<keyword evidence="3" id="KW-1185">Reference proteome</keyword>
<evidence type="ECO:0000313" key="2">
    <source>
        <dbReference type="EMBL" id="KAG5831839.1"/>
    </source>
</evidence>
<dbReference type="PANTHER" id="PTHR47773">
    <property type="entry name" value="SI:DKEY-9I5.2-RELATED"/>
    <property type="match status" value="1"/>
</dbReference>
<dbReference type="PANTHER" id="PTHR47773:SF1">
    <property type="entry name" value="C2H2-TYPE DOMAIN-CONTAINING PROTEIN"/>
    <property type="match status" value="1"/>
</dbReference>
<dbReference type="EMBL" id="JAFIRN010000017">
    <property type="protein sequence ID" value="KAG5831839.1"/>
    <property type="molecule type" value="Genomic_DNA"/>
</dbReference>
<evidence type="ECO:0000313" key="3">
    <source>
        <dbReference type="Proteomes" id="UP001044222"/>
    </source>
</evidence>
<organism evidence="2 3">
    <name type="scientific">Anguilla anguilla</name>
    <name type="common">European freshwater eel</name>
    <name type="synonym">Muraena anguilla</name>
    <dbReference type="NCBI Taxonomy" id="7936"/>
    <lineage>
        <taxon>Eukaryota</taxon>
        <taxon>Metazoa</taxon>
        <taxon>Chordata</taxon>
        <taxon>Craniata</taxon>
        <taxon>Vertebrata</taxon>
        <taxon>Euteleostomi</taxon>
        <taxon>Actinopterygii</taxon>
        <taxon>Neopterygii</taxon>
        <taxon>Teleostei</taxon>
        <taxon>Anguilliformes</taxon>
        <taxon>Anguillidae</taxon>
        <taxon>Anguilla</taxon>
    </lineage>
</organism>
<evidence type="ECO:0000256" key="1">
    <source>
        <dbReference type="SAM" id="MobiDB-lite"/>
    </source>
</evidence>
<dbReference type="AlphaFoldDB" id="A0A9D3RIQ7"/>
<reference evidence="2" key="1">
    <citation type="submission" date="2021-01" db="EMBL/GenBank/DDBJ databases">
        <title>A chromosome-scale assembly of European eel, Anguilla anguilla.</title>
        <authorList>
            <person name="Henkel C."/>
            <person name="Jong-Raadsen S.A."/>
            <person name="Dufour S."/>
            <person name="Weltzien F.-A."/>
            <person name="Palstra A.P."/>
            <person name="Pelster B."/>
            <person name="Spaink H.P."/>
            <person name="Van Den Thillart G.E."/>
            <person name="Jansen H."/>
            <person name="Zahm M."/>
            <person name="Klopp C."/>
            <person name="Cedric C."/>
            <person name="Louis A."/>
            <person name="Berthelot C."/>
            <person name="Parey E."/>
            <person name="Roest Crollius H."/>
            <person name="Montfort J."/>
            <person name="Robinson-Rechavi M."/>
            <person name="Bucao C."/>
            <person name="Bouchez O."/>
            <person name="Gislard M."/>
            <person name="Lluch J."/>
            <person name="Milhes M."/>
            <person name="Lampietro C."/>
            <person name="Lopez Roques C."/>
            <person name="Donnadieu C."/>
            <person name="Braasch I."/>
            <person name="Desvignes T."/>
            <person name="Postlethwait J."/>
            <person name="Bobe J."/>
            <person name="Guiguen Y."/>
            <person name="Dirks R."/>
        </authorList>
    </citation>
    <scope>NUCLEOTIDE SEQUENCE</scope>
    <source>
        <strain evidence="2">Tag_6206</strain>
        <tissue evidence="2">Liver</tissue>
    </source>
</reference>
<proteinExistence type="predicted"/>
<dbReference type="Proteomes" id="UP001044222">
    <property type="component" value="Chromosome 17"/>
</dbReference>
<gene>
    <name evidence="2" type="ORF">ANANG_G00283680</name>
</gene>
<name>A0A9D3RIQ7_ANGAN</name>
<accession>A0A9D3RIQ7</accession>